<dbReference type="Proteomes" id="UP000799438">
    <property type="component" value="Unassembled WGS sequence"/>
</dbReference>
<dbReference type="InterPro" id="IPR007461">
    <property type="entry name" value="Ysc84_actin-binding"/>
</dbReference>
<feature type="compositionally biased region" description="Polar residues" evidence="1">
    <location>
        <begin position="546"/>
        <end position="560"/>
    </location>
</feature>
<sequence>MWQRTKHNSKVGFDKLWGWADKLGAPVNNLSNKLGSEAFWPTSLDKECDKAARILRSFCKDGFYEEHAGASADGPKQKQKVLKSIPTEVIRNAKGLAIFTTMRTGLWVSGAGGSGIIIGRTEDGTWSPPSGILLHTGGLGFLVGVDIYDCVVVINTEAALEAFTKVRCTVGGEVSAVAGPMGVGGILETEVHKRQAPVFTYLKSRGFYAGVQVDGTVVIERTDENERFYGEKIGCADILAGKVAHPPYETKALLETIRAAEGGDDIDNSLVPSEPPPGDYEMESEPADPNGHVFGIPDMEDPDPFGVLALEKQGLHIIEAGTKRRPDSTVFEFHPSPASPIFSAFSRRSVDSKSFRDSRSASRRSSWRTSTLSTMDRSIQTCTTDMATQTDFDSPAVSISSPRPSESPNRAAMAEIPEDEEIKISEPAQAVVAENITAEPEEESEVESEDEDMTDGLKPEEEKREVPEGHALVRQGSVLPYGEEDAVLEEPVVHQVQAPQAIRARLVTVTKPTAPKLPPRNPGRNRKGPLVINADPLNSDFMPKEQATSSSPRTPQSLSEKPSVRTDSASSISSRDSVSSVEAMEAMTQRVSKISMVSGDEKKKLQSDSESAIESDFESDDEEDEKKVEEKNDEVSTKQLHARRESDEFHTVPATPEDRAASPLKKVPSQEDFS</sequence>
<evidence type="ECO:0000259" key="2">
    <source>
        <dbReference type="Pfam" id="PF04366"/>
    </source>
</evidence>
<dbReference type="RefSeq" id="XP_033395770.1">
    <property type="nucleotide sequence ID" value="XM_033542287.1"/>
</dbReference>
<proteinExistence type="predicted"/>
<feature type="region of interest" description="Disordered" evidence="1">
    <location>
        <begin position="264"/>
        <end position="285"/>
    </location>
</feature>
<evidence type="ECO:0000313" key="3">
    <source>
        <dbReference type="EMBL" id="KAF2140057.1"/>
    </source>
</evidence>
<feature type="region of interest" description="Disordered" evidence="1">
    <location>
        <begin position="353"/>
        <end position="373"/>
    </location>
</feature>
<dbReference type="GO" id="GO:0035091">
    <property type="term" value="F:phosphatidylinositol binding"/>
    <property type="evidence" value="ECO:0007669"/>
    <property type="project" value="TreeGrafter"/>
</dbReference>
<organism evidence="3 4">
    <name type="scientific">Aplosporella prunicola CBS 121167</name>
    <dbReference type="NCBI Taxonomy" id="1176127"/>
    <lineage>
        <taxon>Eukaryota</taxon>
        <taxon>Fungi</taxon>
        <taxon>Dikarya</taxon>
        <taxon>Ascomycota</taxon>
        <taxon>Pezizomycotina</taxon>
        <taxon>Dothideomycetes</taxon>
        <taxon>Dothideomycetes incertae sedis</taxon>
        <taxon>Botryosphaeriales</taxon>
        <taxon>Aplosporellaceae</taxon>
        <taxon>Aplosporella</taxon>
    </lineage>
</organism>
<feature type="compositionally biased region" description="Polar residues" evidence="1">
    <location>
        <begin position="392"/>
        <end position="408"/>
    </location>
</feature>
<evidence type="ECO:0000313" key="4">
    <source>
        <dbReference type="Proteomes" id="UP000799438"/>
    </source>
</evidence>
<dbReference type="CDD" id="cd11524">
    <property type="entry name" value="SYLF"/>
    <property type="match status" value="1"/>
</dbReference>
<dbReference type="EMBL" id="ML995491">
    <property type="protein sequence ID" value="KAF2140057.1"/>
    <property type="molecule type" value="Genomic_DNA"/>
</dbReference>
<feature type="compositionally biased region" description="Acidic residues" evidence="1">
    <location>
        <begin position="439"/>
        <end position="454"/>
    </location>
</feature>
<feature type="domain" description="Ysc84 actin-binding" evidence="2">
    <location>
        <begin position="135"/>
        <end position="260"/>
    </location>
</feature>
<gene>
    <name evidence="3" type="ORF">K452DRAFT_300007</name>
</gene>
<reference evidence="3" key="1">
    <citation type="journal article" date="2020" name="Stud. Mycol.">
        <title>101 Dothideomycetes genomes: a test case for predicting lifestyles and emergence of pathogens.</title>
        <authorList>
            <person name="Haridas S."/>
            <person name="Albert R."/>
            <person name="Binder M."/>
            <person name="Bloem J."/>
            <person name="Labutti K."/>
            <person name="Salamov A."/>
            <person name="Andreopoulos B."/>
            <person name="Baker S."/>
            <person name="Barry K."/>
            <person name="Bills G."/>
            <person name="Bluhm B."/>
            <person name="Cannon C."/>
            <person name="Castanera R."/>
            <person name="Culley D."/>
            <person name="Daum C."/>
            <person name="Ezra D."/>
            <person name="Gonzalez J."/>
            <person name="Henrissat B."/>
            <person name="Kuo A."/>
            <person name="Liang C."/>
            <person name="Lipzen A."/>
            <person name="Lutzoni F."/>
            <person name="Magnuson J."/>
            <person name="Mondo S."/>
            <person name="Nolan M."/>
            <person name="Ohm R."/>
            <person name="Pangilinan J."/>
            <person name="Park H.-J."/>
            <person name="Ramirez L."/>
            <person name="Alfaro M."/>
            <person name="Sun H."/>
            <person name="Tritt A."/>
            <person name="Yoshinaga Y."/>
            <person name="Zwiers L.-H."/>
            <person name="Turgeon B."/>
            <person name="Goodwin S."/>
            <person name="Spatafora J."/>
            <person name="Crous P."/>
            <person name="Grigoriev I."/>
        </authorList>
    </citation>
    <scope>NUCLEOTIDE SEQUENCE</scope>
    <source>
        <strain evidence="3">CBS 121167</strain>
    </source>
</reference>
<feature type="compositionally biased region" description="Basic and acidic residues" evidence="1">
    <location>
        <begin position="625"/>
        <end position="660"/>
    </location>
</feature>
<dbReference type="InterPro" id="IPR051702">
    <property type="entry name" value="SH3_domain_YSC84-like"/>
</dbReference>
<feature type="compositionally biased region" description="Low complexity" evidence="1">
    <location>
        <begin position="565"/>
        <end position="581"/>
    </location>
</feature>
<dbReference type="Pfam" id="PF04366">
    <property type="entry name" value="Ysc84"/>
    <property type="match status" value="1"/>
</dbReference>
<dbReference type="OrthoDB" id="443981at2759"/>
<name>A0A6A6BAW9_9PEZI</name>
<keyword evidence="4" id="KW-1185">Reference proteome</keyword>
<dbReference type="PANTHER" id="PTHR15629">
    <property type="entry name" value="SH3YL1 PROTEIN"/>
    <property type="match status" value="1"/>
</dbReference>
<feature type="region of interest" description="Disordered" evidence="1">
    <location>
        <begin position="392"/>
        <end position="477"/>
    </location>
</feature>
<dbReference type="GeneID" id="54299784"/>
<accession>A0A6A6BAW9</accession>
<feature type="compositionally biased region" description="Acidic residues" evidence="1">
    <location>
        <begin position="611"/>
        <end position="624"/>
    </location>
</feature>
<dbReference type="PANTHER" id="PTHR15629:SF8">
    <property type="entry name" value="DUF500 DOMAIN PROTEIN (AFU_ORTHOLOGUE AFUA_5G07310)"/>
    <property type="match status" value="1"/>
</dbReference>
<evidence type="ECO:0000256" key="1">
    <source>
        <dbReference type="SAM" id="MobiDB-lite"/>
    </source>
</evidence>
<feature type="compositionally biased region" description="Basic and acidic residues" evidence="1">
    <location>
        <begin position="455"/>
        <end position="468"/>
    </location>
</feature>
<feature type="region of interest" description="Disordered" evidence="1">
    <location>
        <begin position="504"/>
        <end position="674"/>
    </location>
</feature>
<dbReference type="AlphaFoldDB" id="A0A6A6BAW9"/>
<protein>
    <recommendedName>
        <fullName evidence="2">Ysc84 actin-binding domain-containing protein</fullName>
    </recommendedName>
</protein>